<dbReference type="PANTHER" id="PTHR45691">
    <property type="entry name" value="PROTEIN DIAPHANOUS"/>
    <property type="match status" value="1"/>
</dbReference>
<dbReference type="InterPro" id="IPR001357">
    <property type="entry name" value="BRCT_dom"/>
</dbReference>
<feature type="compositionally biased region" description="Pro residues" evidence="2">
    <location>
        <begin position="1806"/>
        <end position="1824"/>
    </location>
</feature>
<protein>
    <submittedName>
        <fullName evidence="5">Uncharacterized protein</fullName>
    </submittedName>
</protein>
<dbReference type="PROSITE" id="PS51925">
    <property type="entry name" value="SWIB_MDM2"/>
    <property type="match status" value="1"/>
</dbReference>
<dbReference type="SUPFAM" id="SSF47592">
    <property type="entry name" value="SWIB/MDM2 domain"/>
    <property type="match status" value="1"/>
</dbReference>
<name>F0XZ87_AURAN</name>
<sequence>MSDLVLRFHASECGVIDASPTPETASGGVKVTPDDAEISVCQYGACDASEVFPLACCQALVCASCVSKHADAAGPLFRCPFCSRADETFFECVSARGALVQRTGPRPYYANAAIRPVKLLCDASACACPRGREFDSRARTSTARVSLGGDDAWALRACDTCGQKARHERCGGGGNWTCRDCGGEEPESAPAARGLVDSAASIPPRGLADDEEDPRHPVLSDAMAAVVGVGRANHFRLVKLLWKYIKKHDLQNPANKNEIVCDAALKAAFKKDKVTSFGMSKLLSAHMHREHDSFLARAPVVDYAELERSDVDESDAEDVAGAVEDTPRTRRAFSELADYLAAKGLSRGVVTNWSVTTNQRGDAIFLDPAGRIFRSKAEVARFAKAAADAEDRAADDRRVEAARPPPVVEAAPPAADAEGLLFEGDAIEARCRGGAWYPGRVAFVHDGGGAIDVAYDDGDAEARVPRAFVRPLARRRAAARSGLAGASAAALAPGAKVEIYWDGDDAFYAGTVTRERDGRVEVAYCDESTEWLRLAAKPLAAGEAPVPGARGVPFRVIDELPAATCDAETSRASALEEWRRTRAAAAAPTPPDAAAPVPPAAPVHVLLAAPAPAASPGSPAPPGRKRDAPTHCDDSSSSEAEEHGAAEALKKNSSWPSTAALAALPPLPPPPALPAAPPPAAAAAAPRPLLVAAEAELHGGTAEEEQAAPRFCVPQFLGSKDVAGARAASVQFFDQAWASTRDGEPCPPARYAGWSVVLTGSASQPTGFVDGAGVVYWRRKDAARAMGILDGPLSERATSHFSKYATTPFGAQRALLLESGTPAAPPAAAAAVAPHPLLVAAEAELHGGTAEEEQAAPRGMPHFLGSKDIAGARAASVKYFDQAWGSTHDGEPCPPARYAGWSAASPSPPQRAASPPLASHPLDAIALAAQRFGLSLPAPAAAPLAAPPAAPPAAPGPPAPCVVAAEQLAAAVARAERAEAQVAERDETIRGLRDTIHGHERTIRESAQTVAALEARARRAASARPPPRGSGAILDLEAELHDDNAEEQAVGRSLKQLARHLPLFVGSDDVAGARAGTVQFFDRVYATTHDGEPCPPARYAGWSVVLTRTASKPTRFVDGAGAVYKSRSEAAHAMGILAGQPSELAPVDQKWAETPYGDRRALLFEPGGVSSPAAPASPTPAAAPSPPPPQRAAPPPSLAAAEAPPALELEVADEEEPAAPAAEAPPAPPAPPPDVADEEAPAAPAAAPAPAAARRPAARAKPNRVAFTCTDGDPVLESRHGRAQHVSSGGLVVAESATEADVLVTGPRLQVKTSLAIAVARGVPVVTTAWLKECASRGFAEPRAEHASRDAAFERRHGLDLGVRAPARFEKRYAVAVEAGYALPDKPRYRAAAEAAGAVWIRKAGLEADRELLELGDATASTAAGLRMRPEDFLVAILRREDPADFVARAVRPVARGRQKRGAPAPAAATPPKRKAGARAPPKRSSKPDVVDLAASPAKKRKVDPEVLAPVLLRRGWTAVSTNGHSRWVDPTGATFGTLAAILRAHPELEGARACEAASACACPRGLMFDSDKMMKIRGSQGGEDGWALRACDTCGQNARHERSKFQISYVDGEFAADYLTGSSGVAYRFIDQLPAAEDDDDARSEDEGAALAEEQRTVALPPLPPPPALPAAAPRPLLAAAEDELHGGITEEEQAVPFRVPHFLGSKDVAGARAASVQYFDQAWASTHDGELCPPAHYAGWSVVLTGGAREPTNFVDAAGVVYRRRKDAARAMGILAGPLSERATFQYSKYAKTPFGDQRALLLEPPPQAASPSPPLPSPPPSSHVQTQKRESGMDVIDGLEIVAEEAPSHVRQSFALADAHASTVAELEETIA</sequence>
<dbReference type="SUPFAM" id="SSF57903">
    <property type="entry name" value="FYVE/PHD zinc finger"/>
    <property type="match status" value="1"/>
</dbReference>
<dbReference type="OrthoDB" id="10251073at2759"/>
<dbReference type="SMART" id="SM00333">
    <property type="entry name" value="TUDOR"/>
    <property type="match status" value="2"/>
</dbReference>
<dbReference type="InterPro" id="IPR013083">
    <property type="entry name" value="Znf_RING/FYVE/PHD"/>
</dbReference>
<feature type="region of interest" description="Disordered" evidence="2">
    <location>
        <begin position="611"/>
        <end position="653"/>
    </location>
</feature>
<dbReference type="PANTHER" id="PTHR45691:SF6">
    <property type="entry name" value="PROTEIN DIAPHANOUS"/>
    <property type="match status" value="1"/>
</dbReference>
<feature type="coiled-coil region" evidence="1">
    <location>
        <begin position="965"/>
        <end position="995"/>
    </location>
</feature>
<evidence type="ECO:0000313" key="6">
    <source>
        <dbReference type="Proteomes" id="UP000002729"/>
    </source>
</evidence>
<feature type="domain" description="DM2" evidence="4">
    <location>
        <begin position="212"/>
        <end position="289"/>
    </location>
</feature>
<feature type="region of interest" description="Disordered" evidence="2">
    <location>
        <begin position="1162"/>
        <end position="1265"/>
    </location>
</feature>
<proteinExistence type="predicted"/>
<feature type="compositionally biased region" description="Low complexity" evidence="2">
    <location>
        <begin position="1198"/>
        <end position="1209"/>
    </location>
</feature>
<dbReference type="GeneID" id="20223340"/>
<dbReference type="InterPro" id="IPR036885">
    <property type="entry name" value="SWIB_MDM2_dom_sf"/>
</dbReference>
<feature type="region of interest" description="Disordered" evidence="2">
    <location>
        <begin position="1805"/>
        <end position="1838"/>
    </location>
</feature>
<feature type="compositionally biased region" description="Low complexity" evidence="2">
    <location>
        <begin position="1241"/>
        <end position="1255"/>
    </location>
</feature>
<dbReference type="eggNOG" id="KOG1946">
    <property type="taxonomic scope" value="Eukaryota"/>
</dbReference>
<gene>
    <name evidence="5" type="ORF">AURANDRAFT_61149</name>
</gene>
<keyword evidence="1" id="KW-0175">Coiled coil</keyword>
<dbReference type="EMBL" id="GL833121">
    <property type="protein sequence ID" value="EGB12389.1"/>
    <property type="molecule type" value="Genomic_DNA"/>
</dbReference>
<dbReference type="GO" id="GO:0030041">
    <property type="term" value="P:actin filament polymerization"/>
    <property type="evidence" value="ECO:0007669"/>
    <property type="project" value="TreeGrafter"/>
</dbReference>
<dbReference type="Proteomes" id="UP000002729">
    <property type="component" value="Unassembled WGS sequence"/>
</dbReference>
<feature type="compositionally biased region" description="Pro residues" evidence="2">
    <location>
        <begin position="1175"/>
        <end position="1197"/>
    </location>
</feature>
<dbReference type="InterPro" id="IPR036420">
    <property type="entry name" value="BRCT_dom_sf"/>
</dbReference>
<evidence type="ECO:0000256" key="2">
    <source>
        <dbReference type="SAM" id="MobiDB-lite"/>
    </source>
</evidence>
<dbReference type="GO" id="GO:0005884">
    <property type="term" value="C:actin filament"/>
    <property type="evidence" value="ECO:0007669"/>
    <property type="project" value="TreeGrafter"/>
</dbReference>
<evidence type="ECO:0000256" key="1">
    <source>
        <dbReference type="SAM" id="Coils"/>
    </source>
</evidence>
<dbReference type="InterPro" id="IPR002999">
    <property type="entry name" value="Tudor"/>
</dbReference>
<reference evidence="5 6" key="1">
    <citation type="journal article" date="2011" name="Proc. Natl. Acad. Sci. U.S.A.">
        <title>Niche of harmful alga Aureococcus anophagefferens revealed through ecogenomics.</title>
        <authorList>
            <person name="Gobler C.J."/>
            <person name="Berry D.L."/>
            <person name="Dyhrman S.T."/>
            <person name="Wilhelm S.W."/>
            <person name="Salamov A."/>
            <person name="Lobanov A.V."/>
            <person name="Zhang Y."/>
            <person name="Collier J.L."/>
            <person name="Wurch L.L."/>
            <person name="Kustka A.B."/>
            <person name="Dill B.D."/>
            <person name="Shah M."/>
            <person name="VerBerkmoes N.C."/>
            <person name="Kuo A."/>
            <person name="Terry A."/>
            <person name="Pangilinan J."/>
            <person name="Lindquist E.A."/>
            <person name="Lucas S."/>
            <person name="Paulsen I.T."/>
            <person name="Hattenrath-Lehmann T.K."/>
            <person name="Talmage S.C."/>
            <person name="Walker E.A."/>
            <person name="Koch F."/>
            <person name="Burson A.M."/>
            <person name="Marcoval M.A."/>
            <person name="Tang Y.Z."/>
            <person name="Lecleir G.R."/>
            <person name="Coyne K.J."/>
            <person name="Berg G.M."/>
            <person name="Bertrand E.M."/>
            <person name="Saito M.A."/>
            <person name="Gladyshev V.N."/>
            <person name="Grigoriev I.V."/>
        </authorList>
    </citation>
    <scope>NUCLEOTIDE SEQUENCE [LARGE SCALE GENOMIC DNA]</scope>
    <source>
        <strain evidence="6">CCMP 1984</strain>
    </source>
</reference>
<dbReference type="SMART" id="SM00151">
    <property type="entry name" value="SWIB"/>
    <property type="match status" value="1"/>
</dbReference>
<feature type="region of interest" description="Disordered" evidence="2">
    <location>
        <begin position="897"/>
        <end position="917"/>
    </location>
</feature>
<feature type="compositionally biased region" description="Basic residues" evidence="2">
    <location>
        <begin position="1472"/>
        <end position="1485"/>
    </location>
</feature>
<feature type="compositionally biased region" description="Low complexity" evidence="2">
    <location>
        <begin position="1462"/>
        <end position="1471"/>
    </location>
</feature>
<evidence type="ECO:0000313" key="5">
    <source>
        <dbReference type="EMBL" id="EGB12389.1"/>
    </source>
</evidence>
<dbReference type="InterPro" id="IPR003121">
    <property type="entry name" value="SWIB_MDM2_domain"/>
</dbReference>
<accession>F0XZ87</accession>
<dbReference type="KEGG" id="aaf:AURANDRAFT_61149"/>
<dbReference type="InterPro" id="IPR019835">
    <property type="entry name" value="SWIB_domain"/>
</dbReference>
<dbReference type="Gene3D" id="1.10.245.10">
    <property type="entry name" value="SWIB/MDM2 domain"/>
    <property type="match status" value="1"/>
</dbReference>
<dbReference type="Gene3D" id="2.30.30.140">
    <property type="match status" value="2"/>
</dbReference>
<feature type="compositionally biased region" description="Pro residues" evidence="2">
    <location>
        <begin position="1223"/>
        <end position="1234"/>
    </location>
</feature>
<evidence type="ECO:0000259" key="3">
    <source>
        <dbReference type="PROSITE" id="PS50172"/>
    </source>
</evidence>
<dbReference type="PROSITE" id="PS50172">
    <property type="entry name" value="BRCT"/>
    <property type="match status" value="1"/>
</dbReference>
<dbReference type="CDD" id="cd04508">
    <property type="entry name" value="Tudor_SF"/>
    <property type="match status" value="1"/>
</dbReference>
<keyword evidence="6" id="KW-1185">Reference proteome</keyword>
<dbReference type="Gene3D" id="3.30.40.10">
    <property type="entry name" value="Zinc/RING finger domain, C3HC4 (zinc finger)"/>
    <property type="match status" value="1"/>
</dbReference>
<dbReference type="CDD" id="cd10567">
    <property type="entry name" value="SWIB-MDM2_like"/>
    <property type="match status" value="1"/>
</dbReference>
<feature type="domain" description="BRCT" evidence="3">
    <location>
        <begin position="1289"/>
        <end position="1334"/>
    </location>
</feature>
<feature type="compositionally biased region" description="Low complexity" evidence="2">
    <location>
        <begin position="902"/>
        <end position="917"/>
    </location>
</feature>
<feature type="compositionally biased region" description="Basic and acidic residues" evidence="2">
    <location>
        <begin position="624"/>
        <end position="650"/>
    </location>
</feature>
<dbReference type="InParanoid" id="F0XZ87"/>
<dbReference type="InterPro" id="IPR051412">
    <property type="entry name" value="Formin_Homology_Diaphanous_sf"/>
</dbReference>
<feature type="region of interest" description="Disordered" evidence="2">
    <location>
        <begin position="1453"/>
        <end position="1497"/>
    </location>
</feature>
<dbReference type="Pfam" id="PF02201">
    <property type="entry name" value="SWIB"/>
    <property type="match status" value="1"/>
</dbReference>
<dbReference type="InterPro" id="IPR011011">
    <property type="entry name" value="Znf_FYVE_PHD"/>
</dbReference>
<dbReference type="RefSeq" id="XP_009033423.1">
    <property type="nucleotide sequence ID" value="XM_009035175.1"/>
</dbReference>
<dbReference type="Gene3D" id="3.40.50.10190">
    <property type="entry name" value="BRCT domain"/>
    <property type="match status" value="1"/>
</dbReference>
<evidence type="ECO:0000259" key="4">
    <source>
        <dbReference type="PROSITE" id="PS51925"/>
    </source>
</evidence>
<dbReference type="CDD" id="cd17744">
    <property type="entry name" value="BRCT_MDC1_rpt1"/>
    <property type="match status" value="1"/>
</dbReference>
<organism evidence="6">
    <name type="scientific">Aureococcus anophagefferens</name>
    <name type="common">Harmful bloom alga</name>
    <dbReference type="NCBI Taxonomy" id="44056"/>
    <lineage>
        <taxon>Eukaryota</taxon>
        <taxon>Sar</taxon>
        <taxon>Stramenopiles</taxon>
        <taxon>Ochrophyta</taxon>
        <taxon>Pelagophyceae</taxon>
        <taxon>Pelagomonadales</taxon>
        <taxon>Pelagomonadaceae</taxon>
        <taxon>Aureococcus</taxon>
    </lineage>
</organism>